<protein>
    <recommendedName>
        <fullName evidence="4">Secreted protein</fullName>
    </recommendedName>
</protein>
<keyword evidence="1" id="KW-0812">Transmembrane</keyword>
<sequence length="79" mass="8915">MPLLIFSPMRDFGFAFSFPWVLLLKIWLPLAFSGSEVPVWFNHKASGPVKASWDANVEASSAAGEFRRGKAKKHFKMET</sequence>
<dbReference type="EMBL" id="OU466857">
    <property type="protein sequence ID" value="CAH2039017.1"/>
    <property type="molecule type" value="Genomic_DNA"/>
</dbReference>
<dbReference type="AlphaFoldDB" id="A0AAU9RHY2"/>
<proteinExistence type="predicted"/>
<dbReference type="Proteomes" id="UP000836841">
    <property type="component" value="Chromosome 1"/>
</dbReference>
<evidence type="ECO:0000256" key="1">
    <source>
        <dbReference type="SAM" id="Phobius"/>
    </source>
</evidence>
<evidence type="ECO:0000313" key="2">
    <source>
        <dbReference type="EMBL" id="CAH2039017.1"/>
    </source>
</evidence>
<evidence type="ECO:0000313" key="3">
    <source>
        <dbReference type="Proteomes" id="UP000836841"/>
    </source>
</evidence>
<keyword evidence="1" id="KW-0472">Membrane</keyword>
<keyword evidence="1" id="KW-1133">Transmembrane helix</keyword>
<accession>A0AAU9RHY2</accession>
<name>A0AAU9RHY2_THLAR</name>
<feature type="transmembrane region" description="Helical" evidence="1">
    <location>
        <begin position="12"/>
        <end position="32"/>
    </location>
</feature>
<evidence type="ECO:0008006" key="4">
    <source>
        <dbReference type="Google" id="ProtNLM"/>
    </source>
</evidence>
<keyword evidence="3" id="KW-1185">Reference proteome</keyword>
<reference evidence="2 3" key="1">
    <citation type="submission" date="2022-03" db="EMBL/GenBank/DDBJ databases">
        <authorList>
            <person name="Nunn A."/>
            <person name="Chopra R."/>
            <person name="Nunn A."/>
            <person name="Contreras Garrido A."/>
        </authorList>
    </citation>
    <scope>NUCLEOTIDE SEQUENCE [LARGE SCALE GENOMIC DNA]</scope>
</reference>
<organism evidence="2 3">
    <name type="scientific">Thlaspi arvense</name>
    <name type="common">Field penny-cress</name>
    <dbReference type="NCBI Taxonomy" id="13288"/>
    <lineage>
        <taxon>Eukaryota</taxon>
        <taxon>Viridiplantae</taxon>
        <taxon>Streptophyta</taxon>
        <taxon>Embryophyta</taxon>
        <taxon>Tracheophyta</taxon>
        <taxon>Spermatophyta</taxon>
        <taxon>Magnoliopsida</taxon>
        <taxon>eudicotyledons</taxon>
        <taxon>Gunneridae</taxon>
        <taxon>Pentapetalae</taxon>
        <taxon>rosids</taxon>
        <taxon>malvids</taxon>
        <taxon>Brassicales</taxon>
        <taxon>Brassicaceae</taxon>
        <taxon>Thlaspideae</taxon>
        <taxon>Thlaspi</taxon>
    </lineage>
</organism>
<gene>
    <name evidence="2" type="ORF">TAV2_LOCUS1517</name>
</gene>